<dbReference type="HOGENOM" id="CLU_2648060_0_0_9"/>
<organism evidence="1 2">
    <name type="scientific">Enterocloster bolteae (strain ATCC BAA-613 / DSM 15670 / CCUG 46953 / JCM 12243 / WAL 16351)</name>
    <name type="common">Clostridium bolteae</name>
    <dbReference type="NCBI Taxonomy" id="411902"/>
    <lineage>
        <taxon>Bacteria</taxon>
        <taxon>Bacillati</taxon>
        <taxon>Bacillota</taxon>
        <taxon>Clostridia</taxon>
        <taxon>Lachnospirales</taxon>
        <taxon>Lachnospiraceae</taxon>
        <taxon>Enterocloster</taxon>
    </lineage>
</organism>
<evidence type="ECO:0008006" key="3">
    <source>
        <dbReference type="Google" id="ProtNLM"/>
    </source>
</evidence>
<comment type="caution">
    <text evidence="1">The sequence shown here is derived from an EMBL/GenBank/DDBJ whole genome shotgun (WGS) entry which is preliminary data.</text>
</comment>
<accession>A8RY07</accession>
<evidence type="ECO:0000313" key="2">
    <source>
        <dbReference type="Proteomes" id="UP000005396"/>
    </source>
</evidence>
<reference evidence="1 2" key="2">
    <citation type="submission" date="2007-09" db="EMBL/GenBank/DDBJ databases">
        <title>Draft genome sequence of Clostridium bolteae (ATCC BAA-613).</title>
        <authorList>
            <person name="Sudarsanam P."/>
            <person name="Ley R."/>
            <person name="Guruge J."/>
            <person name="Turnbaugh P.J."/>
            <person name="Mahowald M."/>
            <person name="Liep D."/>
            <person name="Gordon J."/>
        </authorList>
    </citation>
    <scope>NUCLEOTIDE SEQUENCE [LARGE SCALE GENOMIC DNA]</scope>
    <source>
        <strain evidence="2">ATCC BAA-613 / DSM 15670 / CCUG 46953 / JCM 12243 / WAL 16351</strain>
    </source>
</reference>
<sequence>MTAKRKCGWTEQYLSRSTIRLTWRNHLPPARHSSFAKTTAALGDPLKWELIYQLNSGSVKNPNLIYEGQTLDIPKA</sequence>
<protein>
    <recommendedName>
        <fullName evidence="3">LysM domain-containing protein</fullName>
    </recommendedName>
</protein>
<evidence type="ECO:0000313" key="1">
    <source>
        <dbReference type="EMBL" id="EDP14457.1"/>
    </source>
</evidence>
<dbReference type="AlphaFoldDB" id="A8RY07"/>
<proteinExistence type="predicted"/>
<dbReference type="PaxDb" id="411902-CLOBOL_04999"/>
<dbReference type="EMBL" id="ABCC02000039">
    <property type="protein sequence ID" value="EDP14457.1"/>
    <property type="molecule type" value="Genomic_DNA"/>
</dbReference>
<name>A8RY07_ENTBW</name>
<dbReference type="InterPro" id="IPR036779">
    <property type="entry name" value="LysM_dom_sf"/>
</dbReference>
<dbReference type="Proteomes" id="UP000005396">
    <property type="component" value="Unassembled WGS sequence"/>
</dbReference>
<dbReference type="Gene3D" id="3.10.350.10">
    <property type="entry name" value="LysM domain"/>
    <property type="match status" value="1"/>
</dbReference>
<reference evidence="1 2" key="1">
    <citation type="submission" date="2007-08" db="EMBL/GenBank/DDBJ databases">
        <authorList>
            <person name="Fulton L."/>
            <person name="Clifton S."/>
            <person name="Fulton B."/>
            <person name="Xu J."/>
            <person name="Minx P."/>
            <person name="Pepin K.H."/>
            <person name="Johnson M."/>
            <person name="Thiruvilangam P."/>
            <person name="Bhonagiri V."/>
            <person name="Nash W.E."/>
            <person name="Mardis E.R."/>
            <person name="Wilson R.K."/>
        </authorList>
    </citation>
    <scope>NUCLEOTIDE SEQUENCE [LARGE SCALE GENOMIC DNA]</scope>
    <source>
        <strain evidence="2">ATCC BAA-613 / DSM 15670 / CCUG 46953 / JCM 12243 / WAL 16351</strain>
    </source>
</reference>
<gene>
    <name evidence="1" type="ORF">CLOBOL_04999</name>
</gene>